<evidence type="ECO:0000313" key="15">
    <source>
        <dbReference type="EMBL" id="OXA61985.1"/>
    </source>
</evidence>
<dbReference type="EMBL" id="LNIX01000001">
    <property type="protein sequence ID" value="OXA61985.1"/>
    <property type="molecule type" value="Genomic_DNA"/>
</dbReference>
<dbReference type="InterPro" id="IPR000269">
    <property type="entry name" value="Cu_amine_oxidase"/>
</dbReference>
<evidence type="ECO:0000256" key="2">
    <source>
        <dbReference type="ARBA" id="ARBA00007983"/>
    </source>
</evidence>
<proteinExistence type="inferred from homology"/>
<dbReference type="STRING" id="158441.A0A226EWF5"/>
<evidence type="ECO:0000256" key="11">
    <source>
        <dbReference type="SAM" id="MobiDB-lite"/>
    </source>
</evidence>
<name>A0A226EWF5_FOLCA</name>
<feature type="region of interest" description="Disordered" evidence="11">
    <location>
        <begin position="309"/>
        <end position="329"/>
    </location>
</feature>
<dbReference type="SUPFAM" id="SSF54416">
    <property type="entry name" value="Amine oxidase N-terminal region"/>
    <property type="match status" value="2"/>
</dbReference>
<comment type="cofactor">
    <cofactor evidence="1">
        <name>Cu cation</name>
        <dbReference type="ChEBI" id="CHEBI:23378"/>
    </cofactor>
</comment>
<accession>A0A226EWF5</accession>
<feature type="active site" description="Proton acceptor" evidence="8">
    <location>
        <position position="414"/>
    </location>
</feature>
<keyword evidence="5 8" id="KW-0801">TPQ</keyword>
<evidence type="ECO:0000256" key="10">
    <source>
        <dbReference type="RuleBase" id="RU000672"/>
    </source>
</evidence>
<feature type="compositionally biased region" description="Polar residues" evidence="11">
    <location>
        <begin position="319"/>
        <end position="328"/>
    </location>
</feature>
<feature type="domain" description="Copper amine oxidase catalytic" evidence="13">
    <location>
        <begin position="338"/>
        <end position="744"/>
    </location>
</feature>
<gene>
    <name evidence="15" type="ORF">Fcan01_03367</name>
</gene>
<evidence type="ECO:0000256" key="3">
    <source>
        <dbReference type="ARBA" id="ARBA00011738"/>
    </source>
</evidence>
<dbReference type="InterPro" id="IPR015800">
    <property type="entry name" value="Cu_amine_oxidase_N2"/>
</dbReference>
<organism evidence="15 16">
    <name type="scientific">Folsomia candida</name>
    <name type="common">Springtail</name>
    <dbReference type="NCBI Taxonomy" id="158441"/>
    <lineage>
        <taxon>Eukaryota</taxon>
        <taxon>Metazoa</taxon>
        <taxon>Ecdysozoa</taxon>
        <taxon>Arthropoda</taxon>
        <taxon>Hexapoda</taxon>
        <taxon>Collembola</taxon>
        <taxon>Entomobryomorpha</taxon>
        <taxon>Isotomoidea</taxon>
        <taxon>Isotomidae</taxon>
        <taxon>Proisotominae</taxon>
        <taxon>Folsomia</taxon>
    </lineage>
</organism>
<keyword evidence="12" id="KW-0732">Signal</keyword>
<evidence type="ECO:0000256" key="4">
    <source>
        <dbReference type="ARBA" id="ARBA00022723"/>
    </source>
</evidence>
<evidence type="ECO:0000256" key="7">
    <source>
        <dbReference type="ARBA" id="ARBA00023008"/>
    </source>
</evidence>
<dbReference type="AlphaFoldDB" id="A0A226EWF5"/>
<evidence type="ECO:0000259" key="13">
    <source>
        <dbReference type="Pfam" id="PF01179"/>
    </source>
</evidence>
<evidence type="ECO:0000256" key="5">
    <source>
        <dbReference type="ARBA" id="ARBA00022772"/>
    </source>
</evidence>
<dbReference type="Proteomes" id="UP000198287">
    <property type="component" value="Unassembled WGS sequence"/>
</dbReference>
<dbReference type="OrthoDB" id="5379943at2759"/>
<evidence type="ECO:0000256" key="6">
    <source>
        <dbReference type="ARBA" id="ARBA00023002"/>
    </source>
</evidence>
<keyword evidence="7 10" id="KW-0186">Copper</keyword>
<evidence type="ECO:0000256" key="9">
    <source>
        <dbReference type="PIRSR" id="PIRSR600269-51"/>
    </source>
</evidence>
<evidence type="ECO:0000256" key="1">
    <source>
        <dbReference type="ARBA" id="ARBA00001935"/>
    </source>
</evidence>
<dbReference type="GO" id="GO:0009308">
    <property type="term" value="P:amine metabolic process"/>
    <property type="evidence" value="ECO:0007669"/>
    <property type="project" value="UniProtKB-UniRule"/>
</dbReference>
<comment type="caution">
    <text evidence="15">The sequence shown here is derived from an EMBL/GenBank/DDBJ whole genome shotgun (WGS) entry which is preliminary data.</text>
</comment>
<keyword evidence="6 10" id="KW-0560">Oxidoreductase</keyword>
<dbReference type="EC" id="1.4.3.-" evidence="10"/>
<dbReference type="Gene3D" id="3.10.450.40">
    <property type="match status" value="2"/>
</dbReference>
<reference evidence="15 16" key="1">
    <citation type="submission" date="2015-12" db="EMBL/GenBank/DDBJ databases">
        <title>The genome of Folsomia candida.</title>
        <authorList>
            <person name="Faddeeva A."/>
            <person name="Derks M.F."/>
            <person name="Anvar Y."/>
            <person name="Smit S."/>
            <person name="Van Straalen N."/>
            <person name="Roelofs D."/>
        </authorList>
    </citation>
    <scope>NUCLEOTIDE SEQUENCE [LARGE SCALE GENOMIC DNA]</scope>
    <source>
        <strain evidence="15 16">VU population</strain>
        <tissue evidence="15">Whole body</tissue>
    </source>
</reference>
<dbReference type="PANTHER" id="PTHR10638">
    <property type="entry name" value="COPPER AMINE OXIDASE"/>
    <property type="match status" value="1"/>
</dbReference>
<sequence length="745" mass="83189">MSCSIKFIHNCSFSILKFFLIIFLAASVWSQEFGQHVAGADNTFSFECIRIGLVYQKDETTSCVCTSVLSAKCSNRVSVPSPRSLIVQPNPPASQAYQPTKHGYPHPLDPLSPDEITKTRDILAQSISPERFSKLKFNIINLNEPLKSDLLPYFLANSDPPRNAVARKAFAILVEEGTGVLYEAVVHLDLGVVESIVRAPTGSKPLATVDAAQVINDVVKADLRVQERCRMLGYPDMNLVVAEGMVLHNLGVGDSYGNLTRPYQVFMYGRKFPTDNYYAHPFDFLVIMDEAHHQVIDIKDLPTHDHHDFGSNKDGNFVPETSSNYDSNTRIKGDKPVDIVMPEGASYVVKGNQISWQKFNLRIGFNPREGLVLHNVGYNDKGQYRPIMYRASLSEVATYYADPRPSFHRKYAYDEGNIGFGFATTPLIDQQDCLGSTHFIDVTTNNSTGHPITVPRGICIFEDDAGILWKHAPNRYTTEGNIVVRSHRLNIMTSANFGNYDYIITWSFHQDASISLKTQLTGIVSTNMLSVNATPGGFGTVVAPQVDAQFHQHIFAVRLDVEVDGTSNSVHSMEAAPLKAPSGSPSHPLGNGFTTIRHDYKTQSEGCSRINPFTGRSWVVTNHGKIHPYTKSPVGWKVMPVVDPVIMMKKESPIYAQMGFLDCDMWITKYEEGQLHAGGFYLNNSGLPEWGINNEVSIQNTDVVLWHMFSPVHIPRVEDYPVMPVEGRELWIKPYNFFTQNPALD</sequence>
<dbReference type="PANTHER" id="PTHR10638:SF86">
    <property type="entry name" value="COPPER AMINE OXIDASE 1-RELATED"/>
    <property type="match status" value="1"/>
</dbReference>
<feature type="chain" id="PRO_5013053485" description="Amine oxidase" evidence="12">
    <location>
        <begin position="31"/>
        <end position="745"/>
    </location>
</feature>
<dbReference type="InterPro" id="IPR015798">
    <property type="entry name" value="Cu_amine_oxidase_C"/>
</dbReference>
<feature type="signal peptide" evidence="12">
    <location>
        <begin position="1"/>
        <end position="30"/>
    </location>
</feature>
<dbReference type="SUPFAM" id="SSF49998">
    <property type="entry name" value="Amine oxidase catalytic domain"/>
    <property type="match status" value="1"/>
</dbReference>
<comment type="similarity">
    <text evidence="2 10">Belongs to the copper/topaquinone oxidase family.</text>
</comment>
<feature type="domain" description="Copper amine oxidase N2-terminal" evidence="14">
    <location>
        <begin position="106"/>
        <end position="193"/>
    </location>
</feature>
<evidence type="ECO:0000256" key="12">
    <source>
        <dbReference type="SAM" id="SignalP"/>
    </source>
</evidence>
<dbReference type="GO" id="GO:0005507">
    <property type="term" value="F:copper ion binding"/>
    <property type="evidence" value="ECO:0007669"/>
    <property type="project" value="InterPro"/>
</dbReference>
<dbReference type="Gene3D" id="2.70.98.20">
    <property type="entry name" value="Copper amine oxidase, catalytic domain"/>
    <property type="match status" value="1"/>
</dbReference>
<dbReference type="GO" id="GO:0008131">
    <property type="term" value="F:primary methylamine oxidase activity"/>
    <property type="evidence" value="ECO:0007669"/>
    <property type="project" value="InterPro"/>
</dbReference>
<dbReference type="GO" id="GO:0048038">
    <property type="term" value="F:quinone binding"/>
    <property type="evidence" value="ECO:0007669"/>
    <property type="project" value="InterPro"/>
</dbReference>
<comment type="cofactor">
    <cofactor evidence="10">
        <name>Cu cation</name>
        <dbReference type="ChEBI" id="CHEBI:23378"/>
    </cofactor>
    <text evidence="10">Contains 1 topaquinone per subunit.</text>
</comment>
<evidence type="ECO:0000256" key="8">
    <source>
        <dbReference type="PIRSR" id="PIRSR600269-50"/>
    </source>
</evidence>
<dbReference type="InterPro" id="IPR036460">
    <property type="entry name" value="Cu_amine_oxidase_C_sf"/>
</dbReference>
<comment type="PTM">
    <text evidence="9 10">Topaquinone (TPQ) is generated by copper-dependent autoxidation of a specific tyrosyl residue.</text>
</comment>
<evidence type="ECO:0000313" key="16">
    <source>
        <dbReference type="Proteomes" id="UP000198287"/>
    </source>
</evidence>
<keyword evidence="4 10" id="KW-0479">Metal-binding</keyword>
<feature type="modified residue" description="2',4',5'-topaquinone" evidence="9">
    <location>
        <position position="500"/>
    </location>
</feature>
<keyword evidence="16" id="KW-1185">Reference proteome</keyword>
<dbReference type="InterPro" id="IPR016182">
    <property type="entry name" value="Cu_amine_oxidase_N-reg"/>
</dbReference>
<dbReference type="Pfam" id="PF01179">
    <property type="entry name" value="Cu_amine_oxid"/>
    <property type="match status" value="1"/>
</dbReference>
<dbReference type="Pfam" id="PF02727">
    <property type="entry name" value="Cu_amine_oxidN2"/>
    <property type="match status" value="1"/>
</dbReference>
<comment type="subunit">
    <text evidence="3">Homodimer.</text>
</comment>
<feature type="active site" description="Schiff-base intermediate with substrate; via topaquinone" evidence="8">
    <location>
        <position position="500"/>
    </location>
</feature>
<evidence type="ECO:0000259" key="14">
    <source>
        <dbReference type="Pfam" id="PF02727"/>
    </source>
</evidence>
<protein>
    <recommendedName>
        <fullName evidence="10">Amine oxidase</fullName>
        <ecNumber evidence="10">1.4.3.-</ecNumber>
    </recommendedName>
</protein>